<sequence length="113" mass="11550">MTQSRHLPARGRTAGSAFGLALGLLTGILGAPLAAQAGEGGGGSRQAAGGGHMSSYISDPHHDPRSLHSQRSGSGQLLGAPMVHDRAGASVARGQVVDPHWASGTAERRRVRR</sequence>
<name>A0ABV2NRH4_9HYPH</name>
<dbReference type="GeneID" id="6137580"/>
<reference evidence="2 3" key="1">
    <citation type="submission" date="2024-06" db="EMBL/GenBank/DDBJ databases">
        <title>Genomics of switchgrass bacterial isolates.</title>
        <authorList>
            <person name="Shade A."/>
        </authorList>
    </citation>
    <scope>NUCLEOTIDE SEQUENCE [LARGE SCALE GENOMIC DNA]</scope>
    <source>
        <strain evidence="2 3">PvP084</strain>
    </source>
</reference>
<keyword evidence="3" id="KW-1185">Reference proteome</keyword>
<accession>A0ABV2NRH4</accession>
<feature type="region of interest" description="Disordered" evidence="1">
    <location>
        <begin position="34"/>
        <end position="113"/>
    </location>
</feature>
<comment type="caution">
    <text evidence="2">The sequence shown here is derived from an EMBL/GenBank/DDBJ whole genome shotgun (WGS) entry which is preliminary data.</text>
</comment>
<dbReference type="RefSeq" id="WP_012318535.1">
    <property type="nucleotide sequence ID" value="NZ_BJXP01000084.1"/>
</dbReference>
<gene>
    <name evidence="2" type="ORF">ABIC20_006435</name>
</gene>
<organism evidence="2 3">
    <name type="scientific">Methylobacterium radiotolerans</name>
    <dbReference type="NCBI Taxonomy" id="31998"/>
    <lineage>
        <taxon>Bacteria</taxon>
        <taxon>Pseudomonadati</taxon>
        <taxon>Pseudomonadota</taxon>
        <taxon>Alphaproteobacteria</taxon>
        <taxon>Hyphomicrobiales</taxon>
        <taxon>Methylobacteriaceae</taxon>
        <taxon>Methylobacterium</taxon>
    </lineage>
</organism>
<proteinExistence type="predicted"/>
<evidence type="ECO:0000313" key="3">
    <source>
        <dbReference type="Proteomes" id="UP001549119"/>
    </source>
</evidence>
<evidence type="ECO:0000256" key="1">
    <source>
        <dbReference type="SAM" id="MobiDB-lite"/>
    </source>
</evidence>
<dbReference type="EMBL" id="JBEPNW010000002">
    <property type="protein sequence ID" value="MET3869126.1"/>
    <property type="molecule type" value="Genomic_DNA"/>
</dbReference>
<feature type="compositionally biased region" description="Gly residues" evidence="1">
    <location>
        <begin position="38"/>
        <end position="52"/>
    </location>
</feature>
<evidence type="ECO:0000313" key="2">
    <source>
        <dbReference type="EMBL" id="MET3869126.1"/>
    </source>
</evidence>
<protein>
    <submittedName>
        <fullName evidence="2">Uncharacterized protein</fullName>
    </submittedName>
</protein>
<dbReference type="Proteomes" id="UP001549119">
    <property type="component" value="Unassembled WGS sequence"/>
</dbReference>